<dbReference type="EMBL" id="HE573023">
    <property type="protein sequence ID" value="CCC49371.1"/>
    <property type="molecule type" value="Genomic_DNA"/>
</dbReference>
<organism evidence="1">
    <name type="scientific">Trypanosoma vivax (strain Y486)</name>
    <dbReference type="NCBI Taxonomy" id="1055687"/>
    <lineage>
        <taxon>Eukaryota</taxon>
        <taxon>Discoba</taxon>
        <taxon>Euglenozoa</taxon>
        <taxon>Kinetoplastea</taxon>
        <taxon>Metakinetoplastina</taxon>
        <taxon>Trypanosomatida</taxon>
        <taxon>Trypanosomatidae</taxon>
        <taxon>Trypanosoma</taxon>
        <taxon>Duttonella</taxon>
    </lineage>
</organism>
<dbReference type="SUPFAM" id="SSF52058">
    <property type="entry name" value="L domain-like"/>
    <property type="match status" value="1"/>
</dbReference>
<gene>
    <name evidence="1" type="ORF">TVY486_0706800</name>
</gene>
<dbReference type="VEuPathDB" id="TriTrypDB:TvY486_0706800"/>
<name>G0TZG8_TRYVY</name>
<accession>G0TZG8</accession>
<proteinExistence type="predicted"/>
<protein>
    <submittedName>
        <fullName evidence="1">Putative leucine-rich repeat protein (LRRP)</fullName>
    </submittedName>
</protein>
<dbReference type="PANTHER" id="PTHR13318">
    <property type="entry name" value="PARTNER OF PAIRED, ISOFORM B-RELATED"/>
    <property type="match status" value="1"/>
</dbReference>
<dbReference type="GO" id="GO:0019005">
    <property type="term" value="C:SCF ubiquitin ligase complex"/>
    <property type="evidence" value="ECO:0007669"/>
    <property type="project" value="TreeGrafter"/>
</dbReference>
<dbReference type="AlphaFoldDB" id="G0TZG8"/>
<evidence type="ECO:0000313" key="1">
    <source>
        <dbReference type="EMBL" id="CCC49371.1"/>
    </source>
</evidence>
<dbReference type="InterPro" id="IPR032675">
    <property type="entry name" value="LRR_dom_sf"/>
</dbReference>
<sequence length="591" mass="63623">MMTVRGNVDTLDESALRAEITRLEKLNKERLLECGKLLKELCNSDNSVANHRVFLGHSSALEGKVDGPICLTLCDPLLKLQTVWTHVMQAERLVALSCAGALNLAELLPSKSLRVLELSGLSVSCAESLGSLESLEEVSLRCMNVSAEVLRGVAALPNLARFVLDEVENVVDASVISEMRMLSELEILNCPRLHGNIDFSQLMFLRKLEVAGTGTAACDDLVQQVAQCEFMQELHLLDCGAITDITPVLGMRALEVLCLSNIPKVELREGNEHRLPPLRVLRLTDSGVTDEAVAVLLRAGSLEEVSFLGCPITTVSPPVPLERLKVLDLSWCTRMRSLGAASHMPALERLLLRATPVADEYVGAVLSDALSELDLRCWGTLSENTVARVTSIGTLRVLRLDSLGSAALHQLCLLQVLEVCGASITNDVIGAVAELCVELKCLSLIQCRGVTNVGALASLKALWKLHLSGLGGGEGIVGVVALRQLIELTLDGSFVTNDVILHVSESKALSTLCVRRAKHLSDVSHLSEVSTLDSVTFCDCDGILIGLMTRAGDGPSPLCTASRITFSHMNVPDKVLRLLGPGPNIMHINLE</sequence>
<reference evidence="1" key="1">
    <citation type="journal article" date="2012" name="Proc. Natl. Acad. Sci. U.S.A.">
        <title>Antigenic diversity is generated by distinct evolutionary mechanisms in African trypanosome species.</title>
        <authorList>
            <person name="Jackson A.P."/>
            <person name="Berry A."/>
            <person name="Aslett M."/>
            <person name="Allison H.C."/>
            <person name="Burton P."/>
            <person name="Vavrova-Anderson J."/>
            <person name="Brown R."/>
            <person name="Browne H."/>
            <person name="Corton N."/>
            <person name="Hauser H."/>
            <person name="Gamble J."/>
            <person name="Gilderthorp R."/>
            <person name="Marcello L."/>
            <person name="McQuillan J."/>
            <person name="Otto T.D."/>
            <person name="Quail M.A."/>
            <person name="Sanders M.J."/>
            <person name="van Tonder A."/>
            <person name="Ginger M.L."/>
            <person name="Field M.C."/>
            <person name="Barry J.D."/>
            <person name="Hertz-Fowler C."/>
            <person name="Berriman M."/>
        </authorList>
    </citation>
    <scope>NUCLEOTIDE SEQUENCE</scope>
    <source>
        <strain evidence="1">Y486</strain>
    </source>
</reference>
<dbReference type="Gene3D" id="3.80.10.10">
    <property type="entry name" value="Ribonuclease Inhibitor"/>
    <property type="match status" value="2"/>
</dbReference>
<dbReference type="GO" id="GO:0031146">
    <property type="term" value="P:SCF-dependent proteasomal ubiquitin-dependent protein catabolic process"/>
    <property type="evidence" value="ECO:0007669"/>
    <property type="project" value="TreeGrafter"/>
</dbReference>
<feature type="non-terminal residue" evidence="1">
    <location>
        <position position="591"/>
    </location>
</feature>